<dbReference type="RefSeq" id="WP_025410858.1">
    <property type="nucleotide sequence ID" value="NZ_CP007128.1"/>
</dbReference>
<name>W0RFZ4_9BACT</name>
<sequence>MQTARSARRPRFRELTPVEMRALLGEQRVGRLAFAWRGHVDVRPIHYVFDGAAIYLRTAPGTKLLALRHSPWVAFEVDDVRDTYDWRSVVVHGTVYAVRARGTAAQRALRRRAVDLLRAIEPDALTADDPVRGRDVVLRLDIDRMTGRIAAVG</sequence>
<keyword evidence="2" id="KW-1185">Reference proteome</keyword>
<dbReference type="EMBL" id="CP007128">
    <property type="protein sequence ID" value="AHG89357.1"/>
    <property type="molecule type" value="Genomic_DNA"/>
</dbReference>
<protein>
    <submittedName>
        <fullName evidence="1">Pyridoxamine 5'-phosphate oxidase-related protein</fullName>
    </submittedName>
</protein>
<dbReference type="HOGENOM" id="CLU_1624760_0_0_0"/>
<accession>W0RFZ4</accession>
<dbReference type="OrthoDB" id="9794935at2"/>
<proteinExistence type="predicted"/>
<dbReference type="STRING" id="861299.J421_1820"/>
<gene>
    <name evidence="1" type="ORF">J421_1820</name>
</gene>
<organism evidence="1 2">
    <name type="scientific">Gemmatirosa kalamazoonensis</name>
    <dbReference type="NCBI Taxonomy" id="861299"/>
    <lineage>
        <taxon>Bacteria</taxon>
        <taxon>Pseudomonadati</taxon>
        <taxon>Gemmatimonadota</taxon>
        <taxon>Gemmatimonadia</taxon>
        <taxon>Gemmatimonadales</taxon>
        <taxon>Gemmatimonadaceae</taxon>
        <taxon>Gemmatirosa</taxon>
    </lineage>
</organism>
<dbReference type="eggNOG" id="COG3467">
    <property type="taxonomic scope" value="Bacteria"/>
</dbReference>
<dbReference type="KEGG" id="gba:J421_1820"/>
<dbReference type="Gene3D" id="2.30.110.10">
    <property type="entry name" value="Electron Transport, Fmn-binding Protein, Chain A"/>
    <property type="match status" value="1"/>
</dbReference>
<evidence type="ECO:0000313" key="1">
    <source>
        <dbReference type="EMBL" id="AHG89357.1"/>
    </source>
</evidence>
<evidence type="ECO:0000313" key="2">
    <source>
        <dbReference type="Proteomes" id="UP000019151"/>
    </source>
</evidence>
<reference evidence="1 2" key="1">
    <citation type="journal article" date="2014" name="Genome Announc.">
        <title>Genome Sequence and Methylome of Soil Bacterium Gemmatirosa kalamazoonensis KBS708T, a Member of the Rarely Cultivated Gemmatimonadetes Phylum.</title>
        <authorList>
            <person name="Debruyn J.M."/>
            <person name="Radosevich M."/>
            <person name="Wommack K.E."/>
            <person name="Polson S.W."/>
            <person name="Hauser L.J."/>
            <person name="Fawaz M.N."/>
            <person name="Korlach J."/>
            <person name="Tsai Y.C."/>
        </authorList>
    </citation>
    <scope>NUCLEOTIDE SEQUENCE [LARGE SCALE GENOMIC DNA]</scope>
    <source>
        <strain evidence="1 2">KBS708</strain>
    </source>
</reference>
<dbReference type="Pfam" id="PF12900">
    <property type="entry name" value="Pyridox_ox_2"/>
    <property type="match status" value="1"/>
</dbReference>
<dbReference type="InterPro" id="IPR024747">
    <property type="entry name" value="Pyridox_Oxase-rel"/>
</dbReference>
<dbReference type="SUPFAM" id="SSF50475">
    <property type="entry name" value="FMN-binding split barrel"/>
    <property type="match status" value="1"/>
</dbReference>
<dbReference type="AlphaFoldDB" id="W0RFZ4"/>
<dbReference type="PATRIC" id="fig|861299.3.peg.1851"/>
<dbReference type="Proteomes" id="UP000019151">
    <property type="component" value="Chromosome"/>
</dbReference>
<dbReference type="InParanoid" id="W0RFZ4"/>
<dbReference type="InterPro" id="IPR012349">
    <property type="entry name" value="Split_barrel_FMN-bd"/>
</dbReference>